<evidence type="ECO:0000259" key="3">
    <source>
        <dbReference type="PROSITE" id="PS51755"/>
    </source>
</evidence>
<evidence type="ECO:0000256" key="1">
    <source>
        <dbReference type="ARBA" id="ARBA00023125"/>
    </source>
</evidence>
<evidence type="ECO:0000313" key="4">
    <source>
        <dbReference type="EMBL" id="SFC94483.1"/>
    </source>
</evidence>
<dbReference type="PROSITE" id="PS51755">
    <property type="entry name" value="OMPR_PHOB"/>
    <property type="match status" value="1"/>
</dbReference>
<evidence type="ECO:0000313" key="5">
    <source>
        <dbReference type="Proteomes" id="UP000198862"/>
    </source>
</evidence>
<dbReference type="InterPro" id="IPR036388">
    <property type="entry name" value="WH-like_DNA-bd_sf"/>
</dbReference>
<feature type="DNA-binding region" description="OmpR/PhoB-type" evidence="2">
    <location>
        <begin position="10"/>
        <end position="108"/>
    </location>
</feature>
<dbReference type="Gene3D" id="1.10.10.10">
    <property type="entry name" value="Winged helix-like DNA-binding domain superfamily/Winged helix DNA-binding domain"/>
    <property type="match status" value="1"/>
</dbReference>
<accession>A0A1I1NIB1</accession>
<sequence length="697" mass="80815">MTKCISDNMPNKSKIGNKIINWQSSLIIDDNINTKLEPLPLAFLKYLYDHPGQIMSRAQLIETVWHNRQVTDDAIRRVVKKVRSALGDDAKSPRYIKTYPMQGYALIAPISEVENITEKIISKSLFKKPQFVIVSVLILLTFSLMNWETAISETDFTPKIEKLTHLSGSEIVADFCEKNNTLLFTYRTNNDAPFSLYSKNLTTQITQRLSFNDDNFYGAFFSPDCSQVAFNISNESGVFNYISKYTEQGLIAPQIISKEKKEHQDEQLITSWSSDGKKLYFEFNPSPKVTGTSSVITRYNTEIKDWQQITFSHTKGMGDYLAKESLNGQYLAVLRNTAQRRVSLLILDLQAKEIVVERHVPFFPSGIVWLKNEDEDESFDLVLSSFKGDFYYYNILTDSLQQQVGSKPGVNDAFYHCGNKCFYMRQHEMNYSDIKEVPNPFIKKEYATGMHLESDNADFNPVYNHDGSTVYFTSKDDVAAKLMRITAMGDIETLYQFNPRHVLHSLQISQNELFITGIKEDRIFVFDIKLKSIKFITTQQEQVFSPLWDAQSQNIYFSRFERNTFILQKFNLVNGTTHKIEEGLFSRYETQGLDVYLLDAEHKLYKQQQDGTREFIITLGDRFSQHWQIVDNDLYFTVNNKLDTYIHRVNLKSGETQKKLLFKNTWNFEFMLHPNGQKMLITQSLLAKSDLVKVQWK</sequence>
<dbReference type="SUPFAM" id="SSF82171">
    <property type="entry name" value="DPP6 N-terminal domain-like"/>
    <property type="match status" value="1"/>
</dbReference>
<proteinExistence type="predicted"/>
<gene>
    <name evidence="4" type="ORF">SAMN02745724_03000</name>
</gene>
<dbReference type="InterPro" id="IPR011042">
    <property type="entry name" value="6-blade_b-propeller_TolB-like"/>
</dbReference>
<dbReference type="EMBL" id="FOLO01000024">
    <property type="protein sequence ID" value="SFC94483.1"/>
    <property type="molecule type" value="Genomic_DNA"/>
</dbReference>
<keyword evidence="5" id="KW-1185">Reference proteome</keyword>
<dbReference type="AlphaFoldDB" id="A0A1I1NIB1"/>
<organism evidence="4 5">
    <name type="scientific">Pseudoalteromonas denitrificans DSM 6059</name>
    <dbReference type="NCBI Taxonomy" id="1123010"/>
    <lineage>
        <taxon>Bacteria</taxon>
        <taxon>Pseudomonadati</taxon>
        <taxon>Pseudomonadota</taxon>
        <taxon>Gammaproteobacteria</taxon>
        <taxon>Alteromonadales</taxon>
        <taxon>Pseudoalteromonadaceae</taxon>
        <taxon>Pseudoalteromonas</taxon>
    </lineage>
</organism>
<evidence type="ECO:0000256" key="2">
    <source>
        <dbReference type="PROSITE-ProRule" id="PRU01091"/>
    </source>
</evidence>
<feature type="domain" description="OmpR/PhoB-type" evidence="3">
    <location>
        <begin position="10"/>
        <end position="108"/>
    </location>
</feature>
<dbReference type="SMART" id="SM00862">
    <property type="entry name" value="Trans_reg_C"/>
    <property type="match status" value="1"/>
</dbReference>
<dbReference type="STRING" id="1123010.SAMN02745724_03000"/>
<dbReference type="OrthoDB" id="8430416at2"/>
<keyword evidence="1 2" id="KW-0238">DNA-binding</keyword>
<dbReference type="CDD" id="cd00383">
    <property type="entry name" value="trans_reg_C"/>
    <property type="match status" value="1"/>
</dbReference>
<reference evidence="4 5" key="1">
    <citation type="submission" date="2016-10" db="EMBL/GenBank/DDBJ databases">
        <authorList>
            <person name="de Groot N.N."/>
        </authorList>
    </citation>
    <scope>NUCLEOTIDE SEQUENCE [LARGE SCALE GENOMIC DNA]</scope>
    <source>
        <strain evidence="4 5">DSM 6059</strain>
    </source>
</reference>
<dbReference type="InterPro" id="IPR016032">
    <property type="entry name" value="Sig_transdc_resp-reg_C-effctor"/>
</dbReference>
<dbReference type="Proteomes" id="UP000198862">
    <property type="component" value="Unassembled WGS sequence"/>
</dbReference>
<dbReference type="GO" id="GO:0006355">
    <property type="term" value="P:regulation of DNA-templated transcription"/>
    <property type="evidence" value="ECO:0007669"/>
    <property type="project" value="InterPro"/>
</dbReference>
<protein>
    <submittedName>
        <fullName evidence="4">DNA-binding winged helix-turn-helix (WHTH) domain-containing protein</fullName>
    </submittedName>
</protein>
<dbReference type="GO" id="GO:0000160">
    <property type="term" value="P:phosphorelay signal transduction system"/>
    <property type="evidence" value="ECO:0007669"/>
    <property type="project" value="InterPro"/>
</dbReference>
<dbReference type="Pfam" id="PF00486">
    <property type="entry name" value="Trans_reg_C"/>
    <property type="match status" value="1"/>
</dbReference>
<dbReference type="Gene3D" id="2.120.10.30">
    <property type="entry name" value="TolB, C-terminal domain"/>
    <property type="match status" value="1"/>
</dbReference>
<name>A0A1I1NIB1_9GAMM</name>
<dbReference type="SUPFAM" id="SSF46894">
    <property type="entry name" value="C-terminal effector domain of the bipartite response regulators"/>
    <property type="match status" value="1"/>
</dbReference>
<dbReference type="GO" id="GO:0003677">
    <property type="term" value="F:DNA binding"/>
    <property type="evidence" value="ECO:0007669"/>
    <property type="project" value="UniProtKB-UniRule"/>
</dbReference>
<dbReference type="InterPro" id="IPR001867">
    <property type="entry name" value="OmpR/PhoB-type_DNA-bd"/>
</dbReference>